<feature type="domain" description="PGG" evidence="9">
    <location>
        <begin position="316"/>
        <end position="436"/>
    </location>
</feature>
<evidence type="ECO:0000256" key="3">
    <source>
        <dbReference type="ARBA" id="ARBA00022737"/>
    </source>
</evidence>
<organism evidence="10 11">
    <name type="scientific">Cinnamomum micranthum f. kanehirae</name>
    <dbReference type="NCBI Taxonomy" id="337451"/>
    <lineage>
        <taxon>Eukaryota</taxon>
        <taxon>Viridiplantae</taxon>
        <taxon>Streptophyta</taxon>
        <taxon>Embryophyta</taxon>
        <taxon>Tracheophyta</taxon>
        <taxon>Spermatophyta</taxon>
        <taxon>Magnoliopsida</taxon>
        <taxon>Magnoliidae</taxon>
        <taxon>Laurales</taxon>
        <taxon>Lauraceae</taxon>
        <taxon>Cinnamomum</taxon>
    </lineage>
</organism>
<evidence type="ECO:0000256" key="6">
    <source>
        <dbReference type="ARBA" id="ARBA00023136"/>
    </source>
</evidence>
<dbReference type="EMBL" id="QPKB01000005">
    <property type="protein sequence ID" value="RWR84303.1"/>
    <property type="molecule type" value="Genomic_DNA"/>
</dbReference>
<feature type="repeat" description="ANK" evidence="7">
    <location>
        <begin position="119"/>
        <end position="145"/>
    </location>
</feature>
<evidence type="ECO:0000256" key="4">
    <source>
        <dbReference type="ARBA" id="ARBA00022989"/>
    </source>
</evidence>
<keyword evidence="11" id="KW-1185">Reference proteome</keyword>
<evidence type="ECO:0000256" key="5">
    <source>
        <dbReference type="ARBA" id="ARBA00023043"/>
    </source>
</evidence>
<dbReference type="InterPro" id="IPR036770">
    <property type="entry name" value="Ankyrin_rpt-contain_sf"/>
</dbReference>
<keyword evidence="2 8" id="KW-0812">Transmembrane</keyword>
<evidence type="ECO:0000256" key="1">
    <source>
        <dbReference type="ARBA" id="ARBA00004141"/>
    </source>
</evidence>
<dbReference type="OrthoDB" id="529537at2759"/>
<evidence type="ECO:0000256" key="8">
    <source>
        <dbReference type="SAM" id="Phobius"/>
    </source>
</evidence>
<keyword evidence="3" id="KW-0677">Repeat</keyword>
<dbReference type="GO" id="GO:0005886">
    <property type="term" value="C:plasma membrane"/>
    <property type="evidence" value="ECO:0007669"/>
    <property type="project" value="TreeGrafter"/>
</dbReference>
<dbReference type="Pfam" id="PF12796">
    <property type="entry name" value="Ank_2"/>
    <property type="match status" value="3"/>
</dbReference>
<keyword evidence="4 8" id="KW-1133">Transmembrane helix</keyword>
<gene>
    <name evidence="10" type="ORF">CKAN_01310400</name>
</gene>
<feature type="repeat" description="ANK" evidence="7">
    <location>
        <begin position="153"/>
        <end position="175"/>
    </location>
</feature>
<dbReference type="AlphaFoldDB" id="A0A3S3NBD9"/>
<dbReference type="PROSITE" id="PS50297">
    <property type="entry name" value="ANK_REP_REGION"/>
    <property type="match status" value="3"/>
</dbReference>
<evidence type="ECO:0000259" key="9">
    <source>
        <dbReference type="Pfam" id="PF13962"/>
    </source>
</evidence>
<dbReference type="Pfam" id="PF13962">
    <property type="entry name" value="PGG"/>
    <property type="match status" value="1"/>
</dbReference>
<reference evidence="10 11" key="1">
    <citation type="journal article" date="2019" name="Nat. Plants">
        <title>Stout camphor tree genome fills gaps in understanding of flowering plant genome evolution.</title>
        <authorList>
            <person name="Chaw S.M."/>
            <person name="Liu Y.C."/>
            <person name="Wu Y.W."/>
            <person name="Wang H.Y."/>
            <person name="Lin C.I."/>
            <person name="Wu C.S."/>
            <person name="Ke H.M."/>
            <person name="Chang L.Y."/>
            <person name="Hsu C.Y."/>
            <person name="Yang H.T."/>
            <person name="Sudianto E."/>
            <person name="Hsu M.H."/>
            <person name="Wu K.P."/>
            <person name="Wang L.N."/>
            <person name="Leebens-Mack J.H."/>
            <person name="Tsai I.J."/>
        </authorList>
    </citation>
    <scope>NUCLEOTIDE SEQUENCE [LARGE SCALE GENOMIC DNA]</scope>
    <source>
        <strain evidence="11">cv. Chaw 1501</strain>
        <tissue evidence="10">Young leaves</tissue>
    </source>
</reference>
<feature type="transmembrane region" description="Helical" evidence="8">
    <location>
        <begin position="386"/>
        <end position="407"/>
    </location>
</feature>
<dbReference type="STRING" id="337451.A0A3S3NBD9"/>
<feature type="transmembrane region" description="Helical" evidence="8">
    <location>
        <begin position="314"/>
        <end position="334"/>
    </location>
</feature>
<dbReference type="PROSITE" id="PS50088">
    <property type="entry name" value="ANK_REPEAT"/>
    <property type="match status" value="3"/>
</dbReference>
<protein>
    <submittedName>
        <fullName evidence="10">Ankyrin repeat-containing protein NPR4-like protein</fullName>
    </submittedName>
</protein>
<sequence length="451" mass="50249">MESAPMEIQKERDTEERVTYKMLLEAATLGTKMEELRTLPQHDPAILDRVMRNCRGMDNPLHVGAQYGNVEFVREILIRKGELTHELNFEGQSPLHLASARGHAKVMLMLVSPEKLNSKGQSPLHLASERGHVEVVEEILHKDANACFIRDRDGRIPLHLAAINGRLEVLEVLIRADKITAFILTKGGKPILHLCAENNKFEALKKLIELVKDERGFVNLTDRDDNTILHLLAAKDKLEVISFLLKIPEVDVNAKNSAGFMPLEVSLQQNENMLLEFRIRLLLTKAGAKSERNETVFAGLIKMIEMPGNIDSRFGEALMVVAILMATVAFQAGLSPPGGVWSDTTFHNATLPNVTQSSPPPNLVPHYAGKSIMSYVDSSSYKYFSIWNDITLSLSLLVIQSLLASYLFKSRSSLSLAVAFTSLALITMSFAYYTSATYISFHKQLIVILPT</sequence>
<dbReference type="SUPFAM" id="SSF48403">
    <property type="entry name" value="Ankyrin repeat"/>
    <property type="match status" value="1"/>
</dbReference>
<dbReference type="InterPro" id="IPR002110">
    <property type="entry name" value="Ankyrin_rpt"/>
</dbReference>
<keyword evidence="6 8" id="KW-0472">Membrane</keyword>
<dbReference type="Gene3D" id="1.25.40.20">
    <property type="entry name" value="Ankyrin repeat-containing domain"/>
    <property type="match status" value="1"/>
</dbReference>
<evidence type="ECO:0000313" key="10">
    <source>
        <dbReference type="EMBL" id="RWR84303.1"/>
    </source>
</evidence>
<evidence type="ECO:0000256" key="7">
    <source>
        <dbReference type="PROSITE-ProRule" id="PRU00023"/>
    </source>
</evidence>
<dbReference type="PANTHER" id="PTHR24186">
    <property type="entry name" value="PROTEIN PHOSPHATASE 1 REGULATORY SUBUNIT"/>
    <property type="match status" value="1"/>
</dbReference>
<evidence type="ECO:0000313" key="11">
    <source>
        <dbReference type="Proteomes" id="UP000283530"/>
    </source>
</evidence>
<dbReference type="InterPro" id="IPR026961">
    <property type="entry name" value="PGG_dom"/>
</dbReference>
<feature type="repeat" description="ANK" evidence="7">
    <location>
        <begin position="90"/>
        <end position="112"/>
    </location>
</feature>
<comment type="subcellular location">
    <subcellularLocation>
        <location evidence="1">Membrane</location>
        <topology evidence="1">Multi-pass membrane protein</topology>
    </subcellularLocation>
</comment>
<proteinExistence type="predicted"/>
<dbReference type="SMART" id="SM00248">
    <property type="entry name" value="ANK"/>
    <property type="match status" value="6"/>
</dbReference>
<accession>A0A3S3NBD9</accession>
<comment type="caution">
    <text evidence="10">The sequence shown here is derived from an EMBL/GenBank/DDBJ whole genome shotgun (WGS) entry which is preliminary data.</text>
</comment>
<dbReference type="Proteomes" id="UP000283530">
    <property type="component" value="Unassembled WGS sequence"/>
</dbReference>
<name>A0A3S3NBD9_9MAGN</name>
<evidence type="ECO:0000256" key="2">
    <source>
        <dbReference type="ARBA" id="ARBA00022692"/>
    </source>
</evidence>
<feature type="transmembrane region" description="Helical" evidence="8">
    <location>
        <begin position="414"/>
        <end position="433"/>
    </location>
</feature>
<dbReference type="PANTHER" id="PTHR24186:SF37">
    <property type="entry name" value="PGG DOMAIN-CONTAINING PROTEIN"/>
    <property type="match status" value="1"/>
</dbReference>
<keyword evidence="5 7" id="KW-0040">ANK repeat</keyword>